<evidence type="ECO:0000256" key="2">
    <source>
        <dbReference type="ARBA" id="ARBA00022771"/>
    </source>
</evidence>
<dbReference type="GO" id="GO:0008270">
    <property type="term" value="F:zinc ion binding"/>
    <property type="evidence" value="ECO:0007669"/>
    <property type="project" value="UniProtKB-KW"/>
</dbReference>
<dbReference type="OrthoDB" id="153872at2759"/>
<sequence>MKGCELCERAARIHCESDQASLCWECDAKVHGANFLVARHSRCLLCRRCQAPTPWKASGARFGPTVSVCERCCLQGKRRREDVADDDENGEEKDEDAEEDEGDDRMEEDDGGEEGEGEDEGEAEEEEEEGDNQVVPLSLTPPPVASSSSSEESSGRIYDGFFKRIRRNADLASRDDDIPCSSPQPSYLASAPARAVANDEATSFAGSSLGDRNKAALRGSSSSAQPAAPPAKSQPVNPKSITAGSSAAAILHLIRRRNRRAVELARSNSPSPPI</sequence>
<evidence type="ECO:0000313" key="7">
    <source>
        <dbReference type="Proteomes" id="UP000797356"/>
    </source>
</evidence>
<evidence type="ECO:0000256" key="4">
    <source>
        <dbReference type="SAM" id="MobiDB-lite"/>
    </source>
</evidence>
<dbReference type="AlphaFoldDB" id="A0A8K0IV10"/>
<dbReference type="SMART" id="SM00336">
    <property type="entry name" value="BBOX"/>
    <property type="match status" value="1"/>
</dbReference>
<dbReference type="EMBL" id="CM017885">
    <property type="protein sequence ID" value="KAG1368222.1"/>
    <property type="molecule type" value="Genomic_DNA"/>
</dbReference>
<dbReference type="InterPro" id="IPR049808">
    <property type="entry name" value="CONSTANS-like_Bbox1"/>
</dbReference>
<dbReference type="PANTHER" id="PTHR31717">
    <property type="entry name" value="ZINC FINGER PROTEIN CONSTANS-LIKE 10"/>
    <property type="match status" value="1"/>
</dbReference>
<proteinExistence type="predicted"/>
<comment type="caution">
    <text evidence="6">The sequence shown here is derived from an EMBL/GenBank/DDBJ whole genome shotgun (WGS) entry which is preliminary data.</text>
</comment>
<keyword evidence="7" id="KW-1185">Reference proteome</keyword>
<protein>
    <submittedName>
        <fullName evidence="6">B-box zinc finger protein 19</fullName>
    </submittedName>
</protein>
<feature type="region of interest" description="Disordered" evidence="4">
    <location>
        <begin position="83"/>
        <end position="158"/>
    </location>
</feature>
<gene>
    <name evidence="6" type="ORF">COCNU_14G006900</name>
</gene>
<evidence type="ECO:0000256" key="3">
    <source>
        <dbReference type="ARBA" id="ARBA00022833"/>
    </source>
</evidence>
<keyword evidence="2" id="KW-0863">Zinc-finger</keyword>
<name>A0A8K0IV10_COCNU</name>
<organism evidence="6 7">
    <name type="scientific">Cocos nucifera</name>
    <name type="common">Coconut palm</name>
    <dbReference type="NCBI Taxonomy" id="13894"/>
    <lineage>
        <taxon>Eukaryota</taxon>
        <taxon>Viridiplantae</taxon>
        <taxon>Streptophyta</taxon>
        <taxon>Embryophyta</taxon>
        <taxon>Tracheophyta</taxon>
        <taxon>Spermatophyta</taxon>
        <taxon>Magnoliopsida</taxon>
        <taxon>Liliopsida</taxon>
        <taxon>Arecaceae</taxon>
        <taxon>Arecoideae</taxon>
        <taxon>Cocoseae</taxon>
        <taxon>Attaleinae</taxon>
        <taxon>Cocos</taxon>
    </lineage>
</organism>
<feature type="compositionally biased region" description="Acidic residues" evidence="4">
    <location>
        <begin position="83"/>
        <end position="131"/>
    </location>
</feature>
<evidence type="ECO:0000313" key="6">
    <source>
        <dbReference type="EMBL" id="KAG1368222.1"/>
    </source>
</evidence>
<accession>A0A8K0IV10</accession>
<evidence type="ECO:0000259" key="5">
    <source>
        <dbReference type="SMART" id="SM00336"/>
    </source>
</evidence>
<dbReference type="CDD" id="cd19821">
    <property type="entry name" value="Bbox1_BBX-like"/>
    <property type="match status" value="1"/>
</dbReference>
<keyword evidence="3" id="KW-0862">Zinc</keyword>
<dbReference type="InterPro" id="IPR000315">
    <property type="entry name" value="Znf_B-box"/>
</dbReference>
<feature type="compositionally biased region" description="Low complexity" evidence="4">
    <location>
        <begin position="220"/>
        <end position="235"/>
    </location>
</feature>
<dbReference type="PANTHER" id="PTHR31717:SF60">
    <property type="entry name" value="B-BOX TYPE ZINC FINGER FAMILY PROTEIN"/>
    <property type="match status" value="1"/>
</dbReference>
<evidence type="ECO:0000256" key="1">
    <source>
        <dbReference type="ARBA" id="ARBA00022723"/>
    </source>
</evidence>
<reference evidence="6" key="2">
    <citation type="submission" date="2019-07" db="EMBL/GenBank/DDBJ databases">
        <authorList>
            <person name="Yang Y."/>
            <person name="Bocs S."/>
            <person name="Baudouin L."/>
        </authorList>
    </citation>
    <scope>NUCLEOTIDE SEQUENCE</scope>
    <source>
        <tissue evidence="6">Spear leaf of Hainan Tall coconut</tissue>
    </source>
</reference>
<reference evidence="6" key="1">
    <citation type="journal article" date="2017" name="Gigascience">
        <title>The genome draft of coconut (Cocos nucifera).</title>
        <authorList>
            <person name="Xiao Y."/>
            <person name="Xu P."/>
            <person name="Fan H."/>
            <person name="Baudouin L."/>
            <person name="Xia W."/>
            <person name="Bocs S."/>
            <person name="Xu J."/>
            <person name="Li Q."/>
            <person name="Guo A."/>
            <person name="Zhou L."/>
            <person name="Li J."/>
            <person name="Wu Y."/>
            <person name="Ma Z."/>
            <person name="Armero A."/>
            <person name="Issali A.E."/>
            <person name="Liu N."/>
            <person name="Peng M."/>
            <person name="Yang Y."/>
        </authorList>
    </citation>
    <scope>NUCLEOTIDE SEQUENCE</scope>
    <source>
        <tissue evidence="6">Spear leaf of Hainan Tall coconut</tissue>
    </source>
</reference>
<dbReference type="Proteomes" id="UP000797356">
    <property type="component" value="Chromosome 14"/>
</dbReference>
<feature type="region of interest" description="Disordered" evidence="4">
    <location>
        <begin position="171"/>
        <end position="242"/>
    </location>
</feature>
<feature type="domain" description="B box-type" evidence="5">
    <location>
        <begin position="1"/>
        <end position="45"/>
    </location>
</feature>
<keyword evidence="1" id="KW-0479">Metal-binding</keyword>